<dbReference type="EMBL" id="JAAZWO010000003">
    <property type="protein sequence ID" value="MBC2396922.1"/>
    <property type="molecule type" value="Genomic_DNA"/>
</dbReference>
<name>A0A923E7Z5_CLOTT</name>
<evidence type="ECO:0000256" key="5">
    <source>
        <dbReference type="ARBA" id="ARBA00022691"/>
    </source>
</evidence>
<reference evidence="12 13" key="1">
    <citation type="submission" date="2020-04" db="EMBL/GenBank/DDBJ databases">
        <title>Genomic insights into acetone-butanol-ethanol (ABE) fermentation by sequencing solventogenic clostridia strains.</title>
        <authorList>
            <person name="Brown S."/>
        </authorList>
    </citation>
    <scope>NUCLEOTIDE SEQUENCE [LARGE SCALE GENOMIC DNA]</scope>
    <source>
        <strain evidence="12 13">DJ011</strain>
    </source>
</reference>
<sequence>MVIGRIHSFESMGLVDGPGIRNVIFLQGCNLRCSFCHNPDTWNFNAGEEISSEELIKKILRFKPYFKKSGGVTFSGGEPLLQPEFLLQMLKLCKENNIHTAIDTAGYGKGDYDEILKYTDLVLLDIKHIDSEKYKYLTCQCKCHFDKFLHSIKKNKSKLWIRQVIIPNFNDSKEYITSLANVINEIKSTNVIEKVELLSYHILGKSKYENLNYPYRLLDVPPMDKEKCKKLENLLLSLIN</sequence>
<dbReference type="GO" id="GO:0046872">
    <property type="term" value="F:metal ion binding"/>
    <property type="evidence" value="ECO:0007669"/>
    <property type="project" value="UniProtKB-UniRule"/>
</dbReference>
<comment type="similarity">
    <text evidence="2 10">Belongs to the organic radical-activating enzymes family.</text>
</comment>
<dbReference type="InterPro" id="IPR058240">
    <property type="entry name" value="rSAM_sf"/>
</dbReference>
<dbReference type="Pfam" id="PF04055">
    <property type="entry name" value="Radical_SAM"/>
    <property type="match status" value="1"/>
</dbReference>
<evidence type="ECO:0000256" key="6">
    <source>
        <dbReference type="ARBA" id="ARBA00022723"/>
    </source>
</evidence>
<dbReference type="InterPro" id="IPR007197">
    <property type="entry name" value="rSAM"/>
</dbReference>
<dbReference type="AlphaFoldDB" id="A0A923E7Z5"/>
<keyword evidence="6 10" id="KW-0479">Metal-binding</keyword>
<dbReference type="PROSITE" id="PS51918">
    <property type="entry name" value="RADICAL_SAM"/>
    <property type="match status" value="1"/>
</dbReference>
<dbReference type="Gene3D" id="3.20.20.70">
    <property type="entry name" value="Aldolase class I"/>
    <property type="match status" value="1"/>
</dbReference>
<evidence type="ECO:0000256" key="4">
    <source>
        <dbReference type="ARBA" id="ARBA00022485"/>
    </source>
</evidence>
<dbReference type="GO" id="GO:0043365">
    <property type="term" value="F:[formate-C-acetyltransferase]-activating enzyme activity"/>
    <property type="evidence" value="ECO:0007669"/>
    <property type="project" value="UniProtKB-UniRule"/>
</dbReference>
<comment type="caution">
    <text evidence="12">The sequence shown here is derived from an EMBL/GenBank/DDBJ whole genome shotgun (WGS) entry which is preliminary data.</text>
</comment>
<keyword evidence="10" id="KW-0963">Cytoplasm</keyword>
<dbReference type="EC" id="1.97.1.4" evidence="10"/>
<accession>A0A923E7Z5</accession>
<evidence type="ECO:0000256" key="3">
    <source>
        <dbReference type="ARBA" id="ARBA00021356"/>
    </source>
</evidence>
<dbReference type="InterPro" id="IPR001989">
    <property type="entry name" value="Radical_activat_CS"/>
</dbReference>
<protein>
    <recommendedName>
        <fullName evidence="3 10">Pyruvate formate-lyase-activating enzyme</fullName>
        <ecNumber evidence="10">1.97.1.4</ecNumber>
    </recommendedName>
</protein>
<dbReference type="InterPro" id="IPR013785">
    <property type="entry name" value="Aldolase_TIM"/>
</dbReference>
<keyword evidence="12" id="KW-0670">Pyruvate</keyword>
<dbReference type="InterPro" id="IPR012838">
    <property type="entry name" value="PFL1_activating"/>
</dbReference>
<dbReference type="RefSeq" id="WP_035144677.1">
    <property type="nucleotide sequence ID" value="NZ_JAAZWO010000003.1"/>
</dbReference>
<keyword evidence="5 10" id="KW-0949">S-adenosyl-L-methionine</keyword>
<proteinExistence type="inferred from homology"/>
<feature type="domain" description="Radical SAM core" evidence="11">
    <location>
        <begin position="15"/>
        <end position="240"/>
    </location>
</feature>
<keyword evidence="12" id="KW-0456">Lyase</keyword>
<dbReference type="SFLD" id="SFLDS00029">
    <property type="entry name" value="Radical_SAM"/>
    <property type="match status" value="1"/>
</dbReference>
<keyword evidence="13" id="KW-1185">Reference proteome</keyword>
<dbReference type="NCBIfam" id="TIGR02493">
    <property type="entry name" value="PFLA"/>
    <property type="match status" value="1"/>
</dbReference>
<dbReference type="SUPFAM" id="SSF102114">
    <property type="entry name" value="Radical SAM enzymes"/>
    <property type="match status" value="1"/>
</dbReference>
<dbReference type="Proteomes" id="UP000563151">
    <property type="component" value="Unassembled WGS sequence"/>
</dbReference>
<dbReference type="PANTHER" id="PTHR30352">
    <property type="entry name" value="PYRUVATE FORMATE-LYASE-ACTIVATING ENZYME"/>
    <property type="match status" value="1"/>
</dbReference>
<evidence type="ECO:0000259" key="11">
    <source>
        <dbReference type="PROSITE" id="PS51918"/>
    </source>
</evidence>
<comment type="subcellular location">
    <subcellularLocation>
        <location evidence="10">Cytoplasm</location>
    </subcellularLocation>
</comment>
<evidence type="ECO:0000313" key="12">
    <source>
        <dbReference type="EMBL" id="MBC2396922.1"/>
    </source>
</evidence>
<dbReference type="SFLD" id="SFLDG01066">
    <property type="entry name" value="organic_radical-activating_enz"/>
    <property type="match status" value="1"/>
</dbReference>
<dbReference type="GO" id="GO:0016829">
    <property type="term" value="F:lyase activity"/>
    <property type="evidence" value="ECO:0007669"/>
    <property type="project" value="UniProtKB-KW"/>
</dbReference>
<comment type="catalytic activity">
    <reaction evidence="10">
        <text>glycyl-[formate C-acetyltransferase] + reduced [flavodoxin] + S-adenosyl-L-methionine = glycin-2-yl radical-[formate C-acetyltransferase] + semiquinone [flavodoxin] + 5'-deoxyadenosine + L-methionine + H(+)</text>
        <dbReference type="Rhea" id="RHEA:19225"/>
        <dbReference type="Rhea" id="RHEA-COMP:10622"/>
        <dbReference type="Rhea" id="RHEA-COMP:12190"/>
        <dbReference type="Rhea" id="RHEA-COMP:12191"/>
        <dbReference type="Rhea" id="RHEA-COMP:14480"/>
        <dbReference type="ChEBI" id="CHEBI:15378"/>
        <dbReference type="ChEBI" id="CHEBI:17319"/>
        <dbReference type="ChEBI" id="CHEBI:29947"/>
        <dbReference type="ChEBI" id="CHEBI:32722"/>
        <dbReference type="ChEBI" id="CHEBI:57618"/>
        <dbReference type="ChEBI" id="CHEBI:57844"/>
        <dbReference type="ChEBI" id="CHEBI:59789"/>
        <dbReference type="ChEBI" id="CHEBI:140311"/>
        <dbReference type="EC" id="1.97.1.4"/>
    </reaction>
</comment>
<evidence type="ECO:0000256" key="7">
    <source>
        <dbReference type="ARBA" id="ARBA00023002"/>
    </source>
</evidence>
<dbReference type="GO" id="GO:0051539">
    <property type="term" value="F:4 iron, 4 sulfur cluster binding"/>
    <property type="evidence" value="ECO:0007669"/>
    <property type="project" value="UniProtKB-UniRule"/>
</dbReference>
<keyword evidence="4 10" id="KW-0004">4Fe-4S</keyword>
<evidence type="ECO:0000256" key="8">
    <source>
        <dbReference type="ARBA" id="ARBA00023004"/>
    </source>
</evidence>
<dbReference type="PROSITE" id="PS01087">
    <property type="entry name" value="RADICAL_ACTIVATING"/>
    <property type="match status" value="1"/>
</dbReference>
<dbReference type="CDD" id="cd01335">
    <property type="entry name" value="Radical_SAM"/>
    <property type="match status" value="1"/>
</dbReference>
<dbReference type="InterPro" id="IPR034457">
    <property type="entry name" value="Organic_radical-activating"/>
</dbReference>
<evidence type="ECO:0000256" key="9">
    <source>
        <dbReference type="ARBA" id="ARBA00023014"/>
    </source>
</evidence>
<evidence type="ECO:0000256" key="1">
    <source>
        <dbReference type="ARBA" id="ARBA00003141"/>
    </source>
</evidence>
<organism evidence="12 13">
    <name type="scientific">Clostridium tetanomorphum</name>
    <dbReference type="NCBI Taxonomy" id="1553"/>
    <lineage>
        <taxon>Bacteria</taxon>
        <taxon>Bacillati</taxon>
        <taxon>Bacillota</taxon>
        <taxon>Clostridia</taxon>
        <taxon>Eubacteriales</taxon>
        <taxon>Clostridiaceae</taxon>
        <taxon>Clostridium</taxon>
    </lineage>
</organism>
<evidence type="ECO:0000313" key="13">
    <source>
        <dbReference type="Proteomes" id="UP000563151"/>
    </source>
</evidence>
<comment type="function">
    <text evidence="1 10">Activation of pyruvate formate-lyase under anaerobic conditions by generation of an organic free radical, using S-adenosylmethionine and reduced flavodoxin as cosubstrates to produce 5'-deoxy-adenosine.</text>
</comment>
<comment type="cofactor">
    <cofactor evidence="10">
        <name>[4Fe-4S] cluster</name>
        <dbReference type="ChEBI" id="CHEBI:49883"/>
    </cofactor>
    <text evidence="10">Binds 1 [4Fe-4S] cluster. The cluster is coordinated with 3 cysteines and an exchangeable S-adenosyl-L-methionine.</text>
</comment>
<evidence type="ECO:0000256" key="2">
    <source>
        <dbReference type="ARBA" id="ARBA00009777"/>
    </source>
</evidence>
<dbReference type="GO" id="GO:0005737">
    <property type="term" value="C:cytoplasm"/>
    <property type="evidence" value="ECO:0007669"/>
    <property type="project" value="UniProtKB-SubCell"/>
</dbReference>
<keyword evidence="8 10" id="KW-0408">Iron</keyword>
<dbReference type="PANTHER" id="PTHR30352:SF5">
    <property type="entry name" value="PYRUVATE FORMATE-LYASE 1-ACTIVATING ENZYME"/>
    <property type="match status" value="1"/>
</dbReference>
<keyword evidence="7 10" id="KW-0560">Oxidoreductase</keyword>
<gene>
    <name evidence="12" type="primary">pflA</name>
    <name evidence="12" type="ORF">HGG79_03885</name>
</gene>
<keyword evidence="9 10" id="KW-0411">Iron-sulfur</keyword>
<evidence type="ECO:0000256" key="10">
    <source>
        <dbReference type="RuleBase" id="RU362053"/>
    </source>
</evidence>